<dbReference type="PANTHER" id="PTHR47926">
    <property type="entry name" value="PENTATRICOPEPTIDE REPEAT-CONTAINING PROTEIN"/>
    <property type="match status" value="1"/>
</dbReference>
<dbReference type="InterPro" id="IPR011990">
    <property type="entry name" value="TPR-like_helical_dom_sf"/>
</dbReference>
<dbReference type="EMBL" id="CM007387">
    <property type="protein sequence ID" value="ONK64304.1"/>
    <property type="molecule type" value="Genomic_DNA"/>
</dbReference>
<organism evidence="3 4">
    <name type="scientific">Asparagus officinalis</name>
    <name type="common">Garden asparagus</name>
    <dbReference type="NCBI Taxonomy" id="4686"/>
    <lineage>
        <taxon>Eukaryota</taxon>
        <taxon>Viridiplantae</taxon>
        <taxon>Streptophyta</taxon>
        <taxon>Embryophyta</taxon>
        <taxon>Tracheophyta</taxon>
        <taxon>Spermatophyta</taxon>
        <taxon>Magnoliopsida</taxon>
        <taxon>Liliopsida</taxon>
        <taxon>Asparagales</taxon>
        <taxon>Asparagaceae</taxon>
        <taxon>Asparagoideae</taxon>
        <taxon>Asparagus</taxon>
    </lineage>
</organism>
<evidence type="ECO:0000313" key="4">
    <source>
        <dbReference type="Proteomes" id="UP000243459"/>
    </source>
</evidence>
<dbReference type="Gene3D" id="1.25.40.10">
    <property type="entry name" value="Tetratricopeptide repeat domain"/>
    <property type="match status" value="3"/>
</dbReference>
<dbReference type="Gramene" id="ONK64304">
    <property type="protein sequence ID" value="ONK64304"/>
    <property type="gene ID" value="A4U43_C07F24300"/>
</dbReference>
<dbReference type="FunFam" id="1.25.40.10:FF:000090">
    <property type="entry name" value="Pentatricopeptide repeat-containing protein, chloroplastic"/>
    <property type="match status" value="1"/>
</dbReference>
<evidence type="ECO:0000256" key="1">
    <source>
        <dbReference type="ARBA" id="ARBA00022737"/>
    </source>
</evidence>
<dbReference type="InterPro" id="IPR002885">
    <property type="entry name" value="PPR_rpt"/>
</dbReference>
<dbReference type="Pfam" id="PF01535">
    <property type="entry name" value="PPR"/>
    <property type="match status" value="3"/>
</dbReference>
<dbReference type="FunFam" id="1.25.40.10:FF:000344">
    <property type="entry name" value="Pentatricopeptide repeat-containing protein"/>
    <property type="match status" value="1"/>
</dbReference>
<dbReference type="GO" id="GO:0009451">
    <property type="term" value="P:RNA modification"/>
    <property type="evidence" value="ECO:0007669"/>
    <property type="project" value="InterPro"/>
</dbReference>
<reference evidence="4" key="1">
    <citation type="journal article" date="2017" name="Nat. Commun.">
        <title>The asparagus genome sheds light on the origin and evolution of a young Y chromosome.</title>
        <authorList>
            <person name="Harkess A."/>
            <person name="Zhou J."/>
            <person name="Xu C."/>
            <person name="Bowers J.E."/>
            <person name="Van der Hulst R."/>
            <person name="Ayyampalayam S."/>
            <person name="Mercati F."/>
            <person name="Riccardi P."/>
            <person name="McKain M.R."/>
            <person name="Kakrana A."/>
            <person name="Tang H."/>
            <person name="Ray J."/>
            <person name="Groenendijk J."/>
            <person name="Arikit S."/>
            <person name="Mathioni S.M."/>
            <person name="Nakano M."/>
            <person name="Shan H."/>
            <person name="Telgmann-Rauber A."/>
            <person name="Kanno A."/>
            <person name="Yue Z."/>
            <person name="Chen H."/>
            <person name="Li W."/>
            <person name="Chen Y."/>
            <person name="Xu X."/>
            <person name="Zhang Y."/>
            <person name="Luo S."/>
            <person name="Chen H."/>
            <person name="Gao J."/>
            <person name="Mao Z."/>
            <person name="Pires J.C."/>
            <person name="Luo M."/>
            <person name="Kudrna D."/>
            <person name="Wing R.A."/>
            <person name="Meyers B.C."/>
            <person name="Yi K."/>
            <person name="Kong H."/>
            <person name="Lavrijsen P."/>
            <person name="Sunseri F."/>
            <person name="Falavigna A."/>
            <person name="Ye Y."/>
            <person name="Leebens-Mack J.H."/>
            <person name="Chen G."/>
        </authorList>
    </citation>
    <scope>NUCLEOTIDE SEQUENCE [LARGE SCALE GENOMIC DNA]</scope>
    <source>
        <strain evidence="4">cv. DH0086</strain>
    </source>
</reference>
<keyword evidence="1" id="KW-0677">Repeat</keyword>
<dbReference type="NCBIfam" id="TIGR00756">
    <property type="entry name" value="PPR"/>
    <property type="match status" value="4"/>
</dbReference>
<dbReference type="PANTHER" id="PTHR47926:SF347">
    <property type="entry name" value="PENTATRICOPEPTIDE REPEAT-CONTAINING PROTEIN"/>
    <property type="match status" value="1"/>
</dbReference>
<dbReference type="Pfam" id="PF20431">
    <property type="entry name" value="E_motif"/>
    <property type="match status" value="1"/>
</dbReference>
<feature type="repeat" description="PPR" evidence="2">
    <location>
        <begin position="343"/>
        <end position="377"/>
    </location>
</feature>
<keyword evidence="4" id="KW-1185">Reference proteome</keyword>
<name>A0A5P1EEN9_ASPOF</name>
<sequence>MHIYAPLARSLIKSRSPTPPISIVINVTYLSTSSHSKTRHRNSYYFSRIIQSNPSPSSLTKIHTQIITSGHFQNPFLVSKLVSVYSDTGDIKIARKVFDKMPDRDTHLWNVMIRGYANAGPQSEAVCIYNEMRRASVVSNCYTYPFVLKACAAVNDERIGRGIHGHILINGLVSNVFVGNALVAFYAKSGEADVSRKLFDEIIGKDLVSWNSMIAGYAHNNNFNEAIDIFHRMLKEGFIMPDRVTLVAVLPALAALAAIREGIWAHSYAIKKGLGLDIGLASGLIGMYANCGRLETARMLFDRTSERNLVLYNSMLHAYGTHGHASEALEVFSQMLDMGIEPDGICFVCLLSACSHAGLVDKGFEIFEMMTKYEIEKNQIHYACIVDMLGRAGQLNRAFEFIKEMQVEPGRDVWGALLGACRIWNDVVLAEEAAKRLFVLDPENAGRYAILANIFEDVGRVEDAARVRRAMRDRGVRKPLGCSMVEVDMKVHTFGVQDESHPMTDDIFHVLCLLQREVNEDRMELGMT</sequence>
<dbReference type="Proteomes" id="UP000243459">
    <property type="component" value="Chromosome 7"/>
</dbReference>
<evidence type="ECO:0000313" key="3">
    <source>
        <dbReference type="EMBL" id="ONK64304.1"/>
    </source>
</evidence>
<gene>
    <name evidence="3" type="ORF">A4U43_C07F24300</name>
</gene>
<dbReference type="AlphaFoldDB" id="A0A5P1EEN9"/>
<protein>
    <submittedName>
        <fullName evidence="3">Uncharacterized protein</fullName>
    </submittedName>
</protein>
<dbReference type="GO" id="GO:0003723">
    <property type="term" value="F:RNA binding"/>
    <property type="evidence" value="ECO:0007669"/>
    <property type="project" value="InterPro"/>
</dbReference>
<dbReference type="OrthoDB" id="1882394at2759"/>
<proteinExistence type="predicted"/>
<feature type="repeat" description="PPR" evidence="2">
    <location>
        <begin position="206"/>
        <end position="240"/>
    </location>
</feature>
<feature type="repeat" description="PPR" evidence="2">
    <location>
        <begin position="105"/>
        <end position="139"/>
    </location>
</feature>
<dbReference type="PROSITE" id="PS51375">
    <property type="entry name" value="PPR"/>
    <property type="match status" value="4"/>
</dbReference>
<evidence type="ECO:0000256" key="2">
    <source>
        <dbReference type="PROSITE-ProRule" id="PRU00708"/>
    </source>
</evidence>
<dbReference type="InterPro" id="IPR046960">
    <property type="entry name" value="PPR_At4g14850-like_plant"/>
</dbReference>
<accession>A0A5P1EEN9</accession>
<dbReference type="Pfam" id="PF13041">
    <property type="entry name" value="PPR_2"/>
    <property type="match status" value="3"/>
</dbReference>
<dbReference type="OMA" id="HAGYWIH"/>
<dbReference type="InterPro" id="IPR046848">
    <property type="entry name" value="E_motif"/>
</dbReference>
<dbReference type="SUPFAM" id="SSF48452">
    <property type="entry name" value="TPR-like"/>
    <property type="match status" value="1"/>
</dbReference>
<feature type="repeat" description="PPR" evidence="2">
    <location>
        <begin position="308"/>
        <end position="342"/>
    </location>
</feature>